<evidence type="ECO:0000256" key="1">
    <source>
        <dbReference type="SAM" id="MobiDB-lite"/>
    </source>
</evidence>
<dbReference type="EMBL" id="JACHMO010000001">
    <property type="protein sequence ID" value="MBB5807500.1"/>
    <property type="molecule type" value="Genomic_DNA"/>
</dbReference>
<sequence>MSSSQWWDDHDTGTGGRPRPGVRVLLRDSRRGTVQPYEGCWKSVTFPVLVDWTGQTLMLAVRDVTVLTADVKHASSAAATA</sequence>
<protein>
    <submittedName>
        <fullName evidence="2">Uncharacterized protein</fullName>
    </submittedName>
</protein>
<gene>
    <name evidence="2" type="ORF">F4560_007268</name>
</gene>
<reference evidence="2 3" key="1">
    <citation type="submission" date="2020-08" db="EMBL/GenBank/DDBJ databases">
        <title>Sequencing the genomes of 1000 actinobacteria strains.</title>
        <authorList>
            <person name="Klenk H.-P."/>
        </authorList>
    </citation>
    <scope>NUCLEOTIDE SEQUENCE [LARGE SCALE GENOMIC DNA]</scope>
    <source>
        <strain evidence="2 3">DSM 45486</strain>
    </source>
</reference>
<comment type="caution">
    <text evidence="2">The sequence shown here is derived from an EMBL/GenBank/DDBJ whole genome shotgun (WGS) entry which is preliminary data.</text>
</comment>
<keyword evidence="3" id="KW-1185">Reference proteome</keyword>
<evidence type="ECO:0000313" key="2">
    <source>
        <dbReference type="EMBL" id="MBB5807500.1"/>
    </source>
</evidence>
<name>A0A7W9HSL2_9PSEU</name>
<dbReference type="Proteomes" id="UP000552097">
    <property type="component" value="Unassembled WGS sequence"/>
</dbReference>
<organism evidence="2 3">
    <name type="scientific">Saccharothrix ecbatanensis</name>
    <dbReference type="NCBI Taxonomy" id="1105145"/>
    <lineage>
        <taxon>Bacteria</taxon>
        <taxon>Bacillati</taxon>
        <taxon>Actinomycetota</taxon>
        <taxon>Actinomycetes</taxon>
        <taxon>Pseudonocardiales</taxon>
        <taxon>Pseudonocardiaceae</taxon>
        <taxon>Saccharothrix</taxon>
    </lineage>
</organism>
<dbReference type="AlphaFoldDB" id="A0A7W9HSL2"/>
<feature type="region of interest" description="Disordered" evidence="1">
    <location>
        <begin position="1"/>
        <end position="24"/>
    </location>
</feature>
<proteinExistence type="predicted"/>
<accession>A0A7W9HSL2</accession>
<evidence type="ECO:0000313" key="3">
    <source>
        <dbReference type="Proteomes" id="UP000552097"/>
    </source>
</evidence>
<dbReference type="RefSeq" id="WP_184927557.1">
    <property type="nucleotide sequence ID" value="NZ_JACHMO010000001.1"/>
</dbReference>